<evidence type="ECO:0000313" key="2">
    <source>
        <dbReference type="EMBL" id="GAE14775.1"/>
    </source>
</evidence>
<protein>
    <submittedName>
        <fullName evidence="2">Carboxynorspermidine decarboxylase</fullName>
    </submittedName>
</protein>
<dbReference type="AlphaFoldDB" id="W4P4U8"/>
<accession>W4P4U8</accession>
<feature type="transmembrane region" description="Helical" evidence="1">
    <location>
        <begin position="36"/>
        <end position="57"/>
    </location>
</feature>
<evidence type="ECO:0000313" key="3">
    <source>
        <dbReference type="Proteomes" id="UP000018861"/>
    </source>
</evidence>
<evidence type="ECO:0000256" key="1">
    <source>
        <dbReference type="SAM" id="Phobius"/>
    </source>
</evidence>
<comment type="caution">
    <text evidence="2">The sequence shown here is derived from an EMBL/GenBank/DDBJ whole genome shotgun (WGS) entry which is preliminary data.</text>
</comment>
<keyword evidence="1" id="KW-1133">Transmembrane helix</keyword>
<organism evidence="2 3">
    <name type="scientific">Bacteroides pyogenes JCM 6292</name>
    <dbReference type="NCBI Taxonomy" id="1235809"/>
    <lineage>
        <taxon>Bacteria</taxon>
        <taxon>Pseudomonadati</taxon>
        <taxon>Bacteroidota</taxon>
        <taxon>Bacteroidia</taxon>
        <taxon>Bacteroidales</taxon>
        <taxon>Bacteroidaceae</taxon>
        <taxon>Bacteroides</taxon>
    </lineage>
</organism>
<dbReference type="EMBL" id="BAIQ01000007">
    <property type="protein sequence ID" value="GAE14775.1"/>
    <property type="molecule type" value="Genomic_DNA"/>
</dbReference>
<gene>
    <name evidence="2" type="ORF">JCM6292_960</name>
</gene>
<reference evidence="2 3" key="1">
    <citation type="journal article" date="2014" name="Genome Announc.">
        <title>Draft Genome Sequences of Three Strains of Bacteroides pyogenes Isolated from a Cat and Swine.</title>
        <authorList>
            <person name="Sakamoto M."/>
            <person name="Oshima K."/>
            <person name="Suda W."/>
            <person name="Kitamura K."/>
            <person name="Iida T."/>
            <person name="Hattori M."/>
            <person name="Ohkuma M."/>
        </authorList>
    </citation>
    <scope>NUCLEOTIDE SEQUENCE [LARGE SCALE GENOMIC DNA]</scope>
    <source>
        <strain evidence="2 3">JCM 6292</strain>
    </source>
</reference>
<keyword evidence="1" id="KW-0472">Membrane</keyword>
<name>W4P4U8_9BACE</name>
<keyword evidence="1" id="KW-0812">Transmembrane</keyword>
<proteinExistence type="predicted"/>
<dbReference type="Proteomes" id="UP000018861">
    <property type="component" value="Unassembled WGS sequence"/>
</dbReference>
<sequence length="87" mass="9042">MEQSVLTAFLLTLFAGLSTGIGSAIAFFARRTNTSFLSVSLGFSAGVMAYVSFVDLLPAAVSSLTDLYGVKQGTLYATLSFFGGIAL</sequence>